<protein>
    <submittedName>
        <fullName evidence="3">Putative lian-aa1 retrotransposon protein</fullName>
    </submittedName>
</protein>
<dbReference type="GO" id="GO:0071897">
    <property type="term" value="P:DNA biosynthetic process"/>
    <property type="evidence" value="ECO:0007669"/>
    <property type="project" value="UniProtKB-ARBA"/>
</dbReference>
<dbReference type="InterPro" id="IPR000477">
    <property type="entry name" value="RT_dom"/>
</dbReference>
<dbReference type="CDD" id="cd09276">
    <property type="entry name" value="Rnase_HI_RT_non_LTR"/>
    <property type="match status" value="1"/>
</dbReference>
<dbReference type="InterPro" id="IPR002156">
    <property type="entry name" value="RNaseH_domain"/>
</dbReference>
<feature type="domain" description="RNase H type-1" evidence="2">
    <location>
        <begin position="865"/>
        <end position="993"/>
    </location>
</feature>
<dbReference type="PROSITE" id="PS50879">
    <property type="entry name" value="RNASE_H_1"/>
    <property type="match status" value="1"/>
</dbReference>
<dbReference type="InterPro" id="IPR036691">
    <property type="entry name" value="Endo/exonu/phosph_ase_sf"/>
</dbReference>
<dbReference type="InterPro" id="IPR012337">
    <property type="entry name" value="RNaseH-like_sf"/>
</dbReference>
<accession>U5EVA2</accession>
<dbReference type="GO" id="GO:0003676">
    <property type="term" value="F:nucleic acid binding"/>
    <property type="evidence" value="ECO:0007669"/>
    <property type="project" value="InterPro"/>
</dbReference>
<evidence type="ECO:0000313" key="3">
    <source>
        <dbReference type="EMBL" id="JAB56375.1"/>
    </source>
</evidence>
<dbReference type="Pfam" id="PF00075">
    <property type="entry name" value="RNase_H"/>
    <property type="match status" value="1"/>
</dbReference>
<dbReference type="SUPFAM" id="SSF56672">
    <property type="entry name" value="DNA/RNA polymerases"/>
    <property type="match status" value="1"/>
</dbReference>
<organism evidence="3">
    <name type="scientific">Corethrella appendiculata</name>
    <dbReference type="NCBI Taxonomy" id="1370023"/>
    <lineage>
        <taxon>Eukaryota</taxon>
        <taxon>Metazoa</taxon>
        <taxon>Ecdysozoa</taxon>
        <taxon>Arthropoda</taxon>
        <taxon>Hexapoda</taxon>
        <taxon>Insecta</taxon>
        <taxon>Pterygota</taxon>
        <taxon>Neoptera</taxon>
        <taxon>Endopterygota</taxon>
        <taxon>Diptera</taxon>
        <taxon>Nematocera</taxon>
        <taxon>Culicoidea</taxon>
        <taxon>Chaoboridae</taxon>
        <taxon>Corethrella</taxon>
    </lineage>
</organism>
<feature type="domain" description="Reverse transcriptase" evidence="1">
    <location>
        <begin position="414"/>
        <end position="685"/>
    </location>
</feature>
<dbReference type="Pfam" id="PF14529">
    <property type="entry name" value="Exo_endo_phos_2"/>
    <property type="match status" value="1"/>
</dbReference>
<dbReference type="Gene3D" id="3.60.10.10">
    <property type="entry name" value="Endonuclease/exonuclease/phosphatase"/>
    <property type="match status" value="1"/>
</dbReference>
<evidence type="ECO:0000259" key="2">
    <source>
        <dbReference type="PROSITE" id="PS50879"/>
    </source>
</evidence>
<dbReference type="InterPro" id="IPR043502">
    <property type="entry name" value="DNA/RNA_pol_sf"/>
</dbReference>
<dbReference type="Gene3D" id="3.30.420.10">
    <property type="entry name" value="Ribonuclease H-like superfamily/Ribonuclease H"/>
    <property type="match status" value="1"/>
</dbReference>
<reference evidence="3" key="1">
    <citation type="journal article" date="2014" name="Insect Biochem. Mol. Biol.">
        <title>An insight into the sialome of the frog biting fly, Corethrella appendiculata.</title>
        <authorList>
            <person name="Ribeiro J.M.C."/>
            <person name="Chagas A.C."/>
            <person name="Pham V.M."/>
            <person name="Lounibos L.P."/>
            <person name="Calvo E."/>
        </authorList>
    </citation>
    <scope>NUCLEOTIDE SEQUENCE</scope>
    <source>
        <tissue evidence="3">Salivary glands</tissue>
    </source>
</reference>
<dbReference type="EMBL" id="GANO01003496">
    <property type="protein sequence ID" value="JAB56375.1"/>
    <property type="molecule type" value="mRNA"/>
</dbReference>
<feature type="non-terminal residue" evidence="3">
    <location>
        <position position="1"/>
    </location>
</feature>
<sequence length="1144" mass="130843">PRAALLINKSIKFLPLTEFMTRDLVAALVEIPTEKGTQEVILASAYFDGNEKYVPPTEVQNLIRYCKRKNIHPLIGCDANAHHTEWGSSNINDRGKYLLEFLHANNLDILNLGNSPTYKSIGLNREEVLDITFSSSTLRDIVTDWHVSNETSMSDHRHIRFNISARHSQSQETRVPKHTNWILFKEKVRNNLGDIDDQIYDTGHLDTVSEQVSNALIEAYNESCPMKLRSTNRNVPWWNRKLEILRKKTRKLFNRAKFSNNWTEYKKALTEYNYELRRSKRKTWRSFCEGINDLPAASRLQKAISKDHSNGIGSLKDPNGKFTENQSETLSLLLDTHFPDSVVVSQTETSEERMPTIARRTKRITNKIFSSDRVRWAINSFKPFKSPGEDGIFPALLQKSLDDLLPFLLKIFRASYTLGYIPKLWRKVNVVFIPKAGKRPAEQPKSYRPISLTSFFLKTMEKTIDSHIRGGTLKSNPLHSKQYAYQPGKSTVTALHDLVRKIESSISNKEICLCSFIDVEGAFDNTTFTSITKAAKKKGIENPTIKWINSMLTSRIVTAKMGSHSKSVRTTKGCPQGGVLSPLLWSLVIDDLLSKLEQLGYEIIGYADDLVIIIRGKYDRTISDRMQAALNTVWDWCVQENLSINPQKTVLVPFTRRRKTSLRPPSVNGIQLQFAREVKYLGVTLDCQLTWNIHLEKTINRATVSIMTLKRLFGQKWGLTPRMTYWSYLSIVRPMITYASLVWWPKTDKDKARKSLTKLQRLACLGITGAMPSTPTIAMEALLDLSPLHLQIKKDALISAIRLQKYKEFKPGDLYGHMRILAEDPNLSTEFEPSDHMNLQLNFDQPYKIDIPERELWHTNGPSLPENSLVWYTDGSRKNSSVGVGITGPNFRLSKALGSSPTIYQAELHAIELCVRECLRRGIRNKNIFIMSDSQAALKSLKSHKFESKLAYDCLHFIMQLAQHNNLTLMWVPGHEGIEGNEIADSLARLGAETRFIGPEPFCGYSLSHQKEKIVSWENRLKNKQFNEAPGLKQSKRFIKYNRKNTAKYLSLSRTELRTLTGLLTGHCPLKYHLYKIGLSADDTCRLCLEEEETAEHILCECEAIARLRLRYLGKGFMSPTDITDLDPRLILNFFRKLDLEQTF</sequence>
<dbReference type="CDD" id="cd01650">
    <property type="entry name" value="RT_nLTR_like"/>
    <property type="match status" value="1"/>
</dbReference>
<name>U5EVA2_9DIPT</name>
<proteinExistence type="evidence at transcript level"/>
<dbReference type="PANTHER" id="PTHR19446">
    <property type="entry name" value="REVERSE TRANSCRIPTASES"/>
    <property type="match status" value="1"/>
</dbReference>
<evidence type="ECO:0000259" key="1">
    <source>
        <dbReference type="PROSITE" id="PS50878"/>
    </source>
</evidence>
<dbReference type="SUPFAM" id="SSF53098">
    <property type="entry name" value="Ribonuclease H-like"/>
    <property type="match status" value="1"/>
</dbReference>
<dbReference type="InterPro" id="IPR005135">
    <property type="entry name" value="Endo/exonuclease/phosphatase"/>
</dbReference>
<dbReference type="InterPro" id="IPR036397">
    <property type="entry name" value="RNaseH_sf"/>
</dbReference>
<dbReference type="GO" id="GO:0042575">
    <property type="term" value="C:DNA polymerase complex"/>
    <property type="evidence" value="ECO:0007669"/>
    <property type="project" value="UniProtKB-ARBA"/>
</dbReference>
<dbReference type="GO" id="GO:0004523">
    <property type="term" value="F:RNA-DNA hybrid ribonuclease activity"/>
    <property type="evidence" value="ECO:0007669"/>
    <property type="project" value="InterPro"/>
</dbReference>
<dbReference type="Pfam" id="PF00078">
    <property type="entry name" value="RVT_1"/>
    <property type="match status" value="1"/>
</dbReference>
<dbReference type="AlphaFoldDB" id="U5EVA2"/>
<dbReference type="SUPFAM" id="SSF56219">
    <property type="entry name" value="DNase I-like"/>
    <property type="match status" value="1"/>
</dbReference>
<dbReference type="PROSITE" id="PS50878">
    <property type="entry name" value="RT_POL"/>
    <property type="match status" value="1"/>
</dbReference>